<feature type="compositionally biased region" description="Pro residues" evidence="1">
    <location>
        <begin position="574"/>
        <end position="587"/>
    </location>
</feature>
<accession>A0A165DEV5</accession>
<keyword evidence="3" id="KW-1185">Reference proteome</keyword>
<evidence type="ECO:0000256" key="1">
    <source>
        <dbReference type="SAM" id="MobiDB-lite"/>
    </source>
</evidence>
<gene>
    <name evidence="2" type="ORF">CALCODRAFT_530657</name>
</gene>
<sequence length="746" mass="76028">MAGGDDVSGDHERCAAMRTGCGIADILRTGWIVTPEPELLLSPTPSCYILVQNPEAQHALAPGHSPGPHGGFSPRPAALIGPRAMPSSPPFPFSPSPAPAAPLPSPPPLLLPGPSHLHAHATPSRSPLSGRALAGSLSPTGMRSVSPVPGPSSLPASLGASPLTTPPVPASSPAPPFATLPSSALPLPAQQQQQQPQQPSQAQALQVPGQPQTQSSTPTSSSSSSLSSPLTQLPQLSSFFDLPARPPSSSGSSARRRHSLRPGFWIPQSSLLRNESKDASLPGSGAVTPALAGEAGKIRDPAAMSVSSDSRAGSEWGGDAGDADAFGEECADTEGEMSLDEHERERGEGEDATLRVSARRAEDSKLEEIFGDAKMSPELGPARPTARLPYLTRVTRLLTLETSPMPEIESEAALQRLMGSSPIPPTPLSSAFRKAARGGHNRYPESAVLDESSESDSSDDERAGGGALGGAGVPQGKPFSVGAMSTGSNSLGLGQPAPMSSGSASTAASERENRGIPIPDRDRDRDRDVESDFADDVSMSEGSLWGMRGSPVMERSLGNNGSGWGRAMDLDVPPALPSPYRSTPPPSYARKRKRSLSPSTPSSTFTNPSTSAPNSTSTSAAQAIPIKRPRLSHLSTPTGASAASSSIAPLTPHALLPPFLPSSPTSSLPGGPSPRPGMGSMGGMAGVGVANASPRWARAGLGAGTGGAGGYGYGLGILSNGGGAGQGAKEPVGEAGEGVRKMSLQE</sequence>
<feature type="region of interest" description="Disordered" evidence="1">
    <location>
        <begin position="723"/>
        <end position="746"/>
    </location>
</feature>
<feature type="compositionally biased region" description="Acidic residues" evidence="1">
    <location>
        <begin position="321"/>
        <end position="338"/>
    </location>
</feature>
<feature type="compositionally biased region" description="Low complexity" evidence="1">
    <location>
        <begin position="62"/>
        <end position="74"/>
    </location>
</feature>
<feature type="region of interest" description="Disordered" evidence="1">
    <location>
        <begin position="411"/>
        <end position="682"/>
    </location>
</feature>
<feature type="compositionally biased region" description="Low complexity" evidence="1">
    <location>
        <begin position="597"/>
        <end position="621"/>
    </location>
</feature>
<evidence type="ECO:0000313" key="3">
    <source>
        <dbReference type="Proteomes" id="UP000076842"/>
    </source>
</evidence>
<evidence type="ECO:0000313" key="2">
    <source>
        <dbReference type="EMBL" id="KZT52660.1"/>
    </source>
</evidence>
<feature type="region of interest" description="Disordered" evidence="1">
    <location>
        <begin position="59"/>
        <end position="360"/>
    </location>
</feature>
<dbReference type="STRING" id="1353952.A0A165DEV5"/>
<feature type="compositionally biased region" description="Gly residues" evidence="1">
    <location>
        <begin position="464"/>
        <end position="473"/>
    </location>
</feature>
<feature type="compositionally biased region" description="Pro residues" evidence="1">
    <location>
        <begin position="164"/>
        <end position="178"/>
    </location>
</feature>
<name>A0A165DEV5_9BASI</name>
<reference evidence="2 3" key="1">
    <citation type="journal article" date="2016" name="Mol. Biol. Evol.">
        <title>Comparative Genomics of Early-Diverging Mushroom-Forming Fungi Provides Insights into the Origins of Lignocellulose Decay Capabilities.</title>
        <authorList>
            <person name="Nagy L.G."/>
            <person name="Riley R."/>
            <person name="Tritt A."/>
            <person name="Adam C."/>
            <person name="Daum C."/>
            <person name="Floudas D."/>
            <person name="Sun H."/>
            <person name="Yadav J.S."/>
            <person name="Pangilinan J."/>
            <person name="Larsson K.H."/>
            <person name="Matsuura K."/>
            <person name="Barry K."/>
            <person name="Labutti K."/>
            <person name="Kuo R."/>
            <person name="Ohm R.A."/>
            <person name="Bhattacharya S.S."/>
            <person name="Shirouzu T."/>
            <person name="Yoshinaga Y."/>
            <person name="Martin F.M."/>
            <person name="Grigoriev I.V."/>
            <person name="Hibbett D.S."/>
        </authorList>
    </citation>
    <scope>NUCLEOTIDE SEQUENCE [LARGE SCALE GENOMIC DNA]</scope>
    <source>
        <strain evidence="2 3">HHB12733</strain>
    </source>
</reference>
<feature type="compositionally biased region" description="Polar residues" evidence="1">
    <location>
        <begin position="483"/>
        <end position="508"/>
    </location>
</feature>
<feature type="compositionally biased region" description="Basic and acidic residues" evidence="1">
    <location>
        <begin position="509"/>
        <end position="530"/>
    </location>
</feature>
<feature type="compositionally biased region" description="Basic and acidic residues" evidence="1">
    <location>
        <begin position="339"/>
        <end position="360"/>
    </location>
</feature>
<feature type="compositionally biased region" description="Low complexity" evidence="1">
    <location>
        <begin position="144"/>
        <end position="163"/>
    </location>
</feature>
<organism evidence="2 3">
    <name type="scientific">Calocera cornea HHB12733</name>
    <dbReference type="NCBI Taxonomy" id="1353952"/>
    <lineage>
        <taxon>Eukaryota</taxon>
        <taxon>Fungi</taxon>
        <taxon>Dikarya</taxon>
        <taxon>Basidiomycota</taxon>
        <taxon>Agaricomycotina</taxon>
        <taxon>Dacrymycetes</taxon>
        <taxon>Dacrymycetales</taxon>
        <taxon>Dacrymycetaceae</taxon>
        <taxon>Calocera</taxon>
    </lineage>
</organism>
<dbReference type="EMBL" id="KV424059">
    <property type="protein sequence ID" value="KZT52660.1"/>
    <property type="molecule type" value="Genomic_DNA"/>
</dbReference>
<dbReference type="InParanoid" id="A0A165DEV5"/>
<dbReference type="AlphaFoldDB" id="A0A165DEV5"/>
<dbReference type="Proteomes" id="UP000076842">
    <property type="component" value="Unassembled WGS sequence"/>
</dbReference>
<protein>
    <submittedName>
        <fullName evidence="2">Uncharacterized protein</fullName>
    </submittedName>
</protein>
<dbReference type="OrthoDB" id="10676744at2759"/>
<proteinExistence type="predicted"/>
<feature type="compositionally biased region" description="Pro residues" evidence="1">
    <location>
        <begin position="87"/>
        <end position="111"/>
    </location>
</feature>
<feature type="compositionally biased region" description="Low complexity" evidence="1">
    <location>
        <begin position="179"/>
        <end position="238"/>
    </location>
</feature>